<evidence type="ECO:0000256" key="3">
    <source>
        <dbReference type="ARBA" id="ARBA00022630"/>
    </source>
</evidence>
<evidence type="ECO:0000313" key="8">
    <source>
        <dbReference type="EMBL" id="GAW07190.1"/>
    </source>
</evidence>
<keyword evidence="4" id="KW-0274">FAD</keyword>
<dbReference type="InterPro" id="IPR036249">
    <property type="entry name" value="Thioredoxin-like_sf"/>
</dbReference>
<evidence type="ECO:0000256" key="1">
    <source>
        <dbReference type="ARBA" id="ARBA00001974"/>
    </source>
</evidence>
<comment type="cofactor">
    <cofactor evidence="1">
        <name>FAD</name>
        <dbReference type="ChEBI" id="CHEBI:57692"/>
    </cofactor>
</comment>
<dbReference type="InterPro" id="IPR002938">
    <property type="entry name" value="FAD-bd"/>
</dbReference>
<dbReference type="PANTHER" id="PTHR43004:SF19">
    <property type="entry name" value="BINDING MONOOXYGENASE, PUTATIVE (JCVI)-RELATED"/>
    <property type="match status" value="1"/>
</dbReference>
<gene>
    <name evidence="8" type="ORF">LENED_009166</name>
</gene>
<sequence>MDFHVLGDYSIKQDHPDGWLVWSNSNNTVSVTMRPCLSICGGSHCVVHEWQRNLDVDNQGDSSAGSKRTCTSISSILTHIKRLLVIASMLNKTTELPKEFSVKKRQDIFRENKLLQLGINYRGASLVSDEQYTDKDEIFNHTASTVSRFDLFRLIRRRGTQRDMLIRAMISLMTRTSDTPTIFIVRPDGYIGALIGKTFETFAICRHSPALIKDGFLHSWPVTIINRRVTILVLHNILPVGAGPSGLSLALLLLRNGLSVRIVEKQLQFHPGERGAGIQPRTLELYKLLGILPDIIDRSSPPPTNLRSFAMPDDGKPPNFTPIAQSLVNTPDRPLINARMLGQNRQEQLLREHILADYGIQVELGTELKSFEQQPDHVVAHVVNIVDSKIVEESFTVDWLVGADGARGVVRKQLGLTFLGESPEMDAVTGDIYVLGDPLDHLDFSIWRQSDQAEPVIVSMRPCAVQGKNLYQFLIGGGKRKLDIDKISSGRKEMVKAFHELTGRRDIEFGELVWMGLWRPNIRMVDRFGEGRVFLVGDAAHVHSPTGGQGMNSSVQDSFNLAWKLALAQKKLAPQSLLNSYSQERLPVIAAMLNKTTELFQKEFVGKVGQKQEFVRGYELRQLGINYRGAPLVSDEKYTDKDEVNDPYRSGDDGTVRAGDRAPDAPCLAQLGVNETSSTVSLFDLLNTTQHSALVFPGSTGRDFADEVSGTLREYPSNLLKSIFILPRTSSASSFTLSDMTLVDTEGHAYSGYDVAHDTPTVFIVRPDGYIGALVTSGRLGIRNYFSNIFL</sequence>
<accession>A0A1Q3EJ21</accession>
<proteinExistence type="inferred from homology"/>
<name>A0A1Q3EJ21_LENED</name>
<reference evidence="8 9" key="1">
    <citation type="submission" date="2016-08" db="EMBL/GenBank/DDBJ databases">
        <authorList>
            <consortium name="Lentinula edodes genome sequencing consortium"/>
            <person name="Sakamoto Y."/>
            <person name="Nakade K."/>
            <person name="Sato S."/>
            <person name="Yoshida Y."/>
            <person name="Miyazaki K."/>
            <person name="Natsume S."/>
            <person name="Konno N."/>
        </authorList>
    </citation>
    <scope>NUCLEOTIDE SEQUENCE [LARGE SCALE GENOMIC DNA]</scope>
    <source>
        <strain evidence="8 9">NBRC 111202</strain>
    </source>
</reference>
<comment type="similarity">
    <text evidence="2">Belongs to the PheA/TfdB FAD monooxygenase family.</text>
</comment>
<dbReference type="SUPFAM" id="SSF52833">
    <property type="entry name" value="Thioredoxin-like"/>
    <property type="match status" value="1"/>
</dbReference>
<reference evidence="8 9" key="2">
    <citation type="submission" date="2017-02" db="EMBL/GenBank/DDBJ databases">
        <title>A genome survey and senescence transcriptome analysis in Lentinula edodes.</title>
        <authorList>
            <person name="Sakamoto Y."/>
            <person name="Nakade K."/>
            <person name="Sato S."/>
            <person name="Yoshida Y."/>
            <person name="Miyazaki K."/>
            <person name="Natsume S."/>
            <person name="Konno N."/>
        </authorList>
    </citation>
    <scope>NUCLEOTIDE SEQUENCE [LARGE SCALE GENOMIC DNA]</scope>
    <source>
        <strain evidence="8 9">NBRC 111202</strain>
    </source>
</reference>
<dbReference type="STRING" id="5353.A0A1Q3EJ21"/>
<keyword evidence="5" id="KW-0560">Oxidoreductase</keyword>
<dbReference type="Pfam" id="PF01494">
    <property type="entry name" value="FAD_binding_3"/>
    <property type="match status" value="1"/>
</dbReference>
<feature type="region of interest" description="Disordered" evidence="6">
    <location>
        <begin position="638"/>
        <end position="661"/>
    </location>
</feature>
<keyword evidence="9" id="KW-1185">Reference proteome</keyword>
<evidence type="ECO:0000256" key="6">
    <source>
        <dbReference type="SAM" id="MobiDB-lite"/>
    </source>
</evidence>
<dbReference type="AlphaFoldDB" id="A0A1Q3EJ21"/>
<protein>
    <submittedName>
        <fullName evidence="8">Monooxygenase</fullName>
    </submittedName>
</protein>
<dbReference type="InterPro" id="IPR036188">
    <property type="entry name" value="FAD/NAD-bd_sf"/>
</dbReference>
<dbReference type="SUPFAM" id="SSF51905">
    <property type="entry name" value="FAD/NAD(P)-binding domain"/>
    <property type="match status" value="1"/>
</dbReference>
<dbReference type="PRINTS" id="PR00420">
    <property type="entry name" value="RNGMNOXGNASE"/>
</dbReference>
<evidence type="ECO:0000256" key="4">
    <source>
        <dbReference type="ARBA" id="ARBA00022827"/>
    </source>
</evidence>
<dbReference type="InterPro" id="IPR050641">
    <property type="entry name" value="RIFMO-like"/>
</dbReference>
<dbReference type="Gene3D" id="3.40.30.120">
    <property type="match status" value="1"/>
</dbReference>
<dbReference type="PANTHER" id="PTHR43004">
    <property type="entry name" value="TRK SYSTEM POTASSIUM UPTAKE PROTEIN"/>
    <property type="match status" value="1"/>
</dbReference>
<dbReference type="GO" id="GO:0071949">
    <property type="term" value="F:FAD binding"/>
    <property type="evidence" value="ECO:0007669"/>
    <property type="project" value="InterPro"/>
</dbReference>
<evidence type="ECO:0000256" key="5">
    <source>
        <dbReference type="ARBA" id="ARBA00023002"/>
    </source>
</evidence>
<dbReference type="EMBL" id="BDGU01000407">
    <property type="protein sequence ID" value="GAW07190.1"/>
    <property type="molecule type" value="Genomic_DNA"/>
</dbReference>
<feature type="domain" description="FAD-binding" evidence="7">
    <location>
        <begin position="240"/>
        <end position="595"/>
    </location>
</feature>
<comment type="caution">
    <text evidence="8">The sequence shown here is derived from an EMBL/GenBank/DDBJ whole genome shotgun (WGS) entry which is preliminary data.</text>
</comment>
<evidence type="ECO:0000313" key="9">
    <source>
        <dbReference type="Proteomes" id="UP000188533"/>
    </source>
</evidence>
<evidence type="ECO:0000259" key="7">
    <source>
        <dbReference type="Pfam" id="PF01494"/>
    </source>
</evidence>
<dbReference type="Gene3D" id="3.50.50.60">
    <property type="entry name" value="FAD/NAD(P)-binding domain"/>
    <property type="match status" value="1"/>
</dbReference>
<dbReference type="Proteomes" id="UP000188533">
    <property type="component" value="Unassembled WGS sequence"/>
</dbReference>
<dbReference type="GO" id="GO:0016709">
    <property type="term" value="F:oxidoreductase activity, acting on paired donors, with incorporation or reduction of molecular oxygen, NAD(P)H as one donor, and incorporation of one atom of oxygen"/>
    <property type="evidence" value="ECO:0007669"/>
    <property type="project" value="UniProtKB-ARBA"/>
</dbReference>
<keyword evidence="8" id="KW-0503">Monooxygenase</keyword>
<dbReference type="Gene3D" id="3.30.70.2450">
    <property type="match status" value="1"/>
</dbReference>
<evidence type="ECO:0000256" key="2">
    <source>
        <dbReference type="ARBA" id="ARBA00007801"/>
    </source>
</evidence>
<organism evidence="8 9">
    <name type="scientific">Lentinula edodes</name>
    <name type="common">Shiitake mushroom</name>
    <name type="synonym">Lentinus edodes</name>
    <dbReference type="NCBI Taxonomy" id="5353"/>
    <lineage>
        <taxon>Eukaryota</taxon>
        <taxon>Fungi</taxon>
        <taxon>Dikarya</taxon>
        <taxon>Basidiomycota</taxon>
        <taxon>Agaricomycotina</taxon>
        <taxon>Agaricomycetes</taxon>
        <taxon>Agaricomycetidae</taxon>
        <taxon>Agaricales</taxon>
        <taxon>Marasmiineae</taxon>
        <taxon>Omphalotaceae</taxon>
        <taxon>Lentinula</taxon>
    </lineage>
</organism>
<keyword evidence="3" id="KW-0285">Flavoprotein</keyword>